<evidence type="ECO:0000313" key="2">
    <source>
        <dbReference type="Proteomes" id="UP000059188"/>
    </source>
</evidence>
<organism evidence="1 2">
    <name type="scientific">Thanatephorus cucumeris (strain AG1-IB / isolate 7/3/14)</name>
    <name type="common">Lettuce bottom rot fungus</name>
    <name type="synonym">Rhizoctonia solani</name>
    <dbReference type="NCBI Taxonomy" id="1108050"/>
    <lineage>
        <taxon>Eukaryota</taxon>
        <taxon>Fungi</taxon>
        <taxon>Dikarya</taxon>
        <taxon>Basidiomycota</taxon>
        <taxon>Agaricomycotina</taxon>
        <taxon>Agaricomycetes</taxon>
        <taxon>Cantharellales</taxon>
        <taxon>Ceratobasidiaceae</taxon>
        <taxon>Rhizoctonia</taxon>
        <taxon>Rhizoctonia solani AG-1</taxon>
    </lineage>
</organism>
<name>A0A0B7FUT1_THACB</name>
<evidence type="ECO:0000313" key="1">
    <source>
        <dbReference type="EMBL" id="CEL60599.1"/>
    </source>
</evidence>
<proteinExistence type="predicted"/>
<dbReference type="Proteomes" id="UP000059188">
    <property type="component" value="Unassembled WGS sequence"/>
</dbReference>
<gene>
    <name evidence="1" type="ORF">RSOLAG1IB_03837</name>
</gene>
<sequence>MLDRTSPQCYFKRRSIEISRWITNTLPTSRYSVQNANTSSVRSAKRILLRSARMLSCLFSVVCCGDSSAAKKSGVKH</sequence>
<protein>
    <submittedName>
        <fullName evidence="1">Uncharacterized protein</fullName>
    </submittedName>
</protein>
<accession>A0A0B7FUT1</accession>
<reference evidence="1 2" key="1">
    <citation type="submission" date="2014-11" db="EMBL/GenBank/DDBJ databases">
        <authorList>
            <person name="Wibberg Daniel"/>
        </authorList>
    </citation>
    <scope>NUCLEOTIDE SEQUENCE [LARGE SCALE GENOMIC DNA]</scope>
    <source>
        <strain evidence="1">Rhizoctonia solani AG1-IB 7/3/14</strain>
    </source>
</reference>
<dbReference type="EMBL" id="LN679104">
    <property type="protein sequence ID" value="CEL60599.1"/>
    <property type="molecule type" value="Genomic_DNA"/>
</dbReference>
<dbReference type="AlphaFoldDB" id="A0A0B7FUT1"/>
<keyword evidence="2" id="KW-1185">Reference proteome</keyword>